<keyword evidence="11" id="KW-1185">Reference proteome</keyword>
<feature type="domain" description="Thiamine pyrophosphate enzyme TPP-binding" evidence="8">
    <location>
        <begin position="375"/>
        <end position="492"/>
    </location>
</feature>
<dbReference type="Gene3D" id="3.40.50.970">
    <property type="match status" value="2"/>
</dbReference>
<dbReference type="GO" id="GO:0050660">
    <property type="term" value="F:flavin adenine dinucleotide binding"/>
    <property type="evidence" value="ECO:0007669"/>
    <property type="project" value="TreeGrafter"/>
</dbReference>
<dbReference type="AlphaFoldDB" id="A0A6I4MPQ0"/>
<dbReference type="PANTHER" id="PTHR18968:SF166">
    <property type="entry name" value="2-HYDROXYACYL-COA LYASE 2"/>
    <property type="match status" value="1"/>
</dbReference>
<evidence type="ECO:0000313" key="11">
    <source>
        <dbReference type="Proteomes" id="UP000462055"/>
    </source>
</evidence>
<dbReference type="InterPro" id="IPR011766">
    <property type="entry name" value="TPP_enzyme_TPP-bd"/>
</dbReference>
<proteinExistence type="inferred from homology"/>
<dbReference type="Gene3D" id="3.40.50.1220">
    <property type="entry name" value="TPP-binding domain"/>
    <property type="match status" value="1"/>
</dbReference>
<dbReference type="InterPro" id="IPR045229">
    <property type="entry name" value="TPP_enz"/>
</dbReference>
<keyword evidence="4" id="KW-0479">Metal-binding</keyword>
<evidence type="ECO:0000259" key="8">
    <source>
        <dbReference type="Pfam" id="PF02775"/>
    </source>
</evidence>
<dbReference type="SUPFAM" id="SSF52518">
    <property type="entry name" value="Thiamin diphosphate-binding fold (THDP-binding)"/>
    <property type="match status" value="2"/>
</dbReference>
<dbReference type="InterPro" id="IPR012001">
    <property type="entry name" value="Thiamin_PyroP_enz_TPP-bd_dom"/>
</dbReference>
<comment type="similarity">
    <text evidence="3 6">Belongs to the TPP enzyme family.</text>
</comment>
<evidence type="ECO:0000256" key="5">
    <source>
        <dbReference type="ARBA" id="ARBA00023052"/>
    </source>
</evidence>
<dbReference type="GO" id="GO:0009097">
    <property type="term" value="P:isoleucine biosynthetic process"/>
    <property type="evidence" value="ECO:0007669"/>
    <property type="project" value="TreeGrafter"/>
</dbReference>
<feature type="domain" description="Thiamine pyrophosphate enzyme N-terminal TPP-binding" evidence="9">
    <location>
        <begin position="2"/>
        <end position="95"/>
    </location>
</feature>
<comment type="cofactor">
    <cofactor evidence="1">
        <name>Mg(2+)</name>
        <dbReference type="ChEBI" id="CHEBI:18420"/>
    </cofactor>
</comment>
<feature type="domain" description="Thiamine pyrophosphate enzyme central" evidence="7">
    <location>
        <begin position="170"/>
        <end position="303"/>
    </location>
</feature>
<reference evidence="10" key="1">
    <citation type="submission" date="2019-12" db="EMBL/GenBank/DDBJ databases">
        <title>Actinomadura physcomitrii sp. nov., a novel actinomycete isolated from moss [Physcomitrium sphaericum (Ludw) Fuernr].</title>
        <authorList>
            <person name="Zhuang X."/>
        </authorList>
    </citation>
    <scope>NUCLEOTIDE SEQUENCE [LARGE SCALE GENOMIC DNA]</scope>
    <source>
        <strain evidence="10">LD22</strain>
    </source>
</reference>
<dbReference type="SUPFAM" id="SSF52467">
    <property type="entry name" value="DHS-like NAD/FAD-binding domain"/>
    <property type="match status" value="1"/>
</dbReference>
<name>A0A6I4MPQ0_9ACTN</name>
<dbReference type="Pfam" id="PF02775">
    <property type="entry name" value="TPP_enzyme_C"/>
    <property type="match status" value="1"/>
</dbReference>
<evidence type="ECO:0000256" key="2">
    <source>
        <dbReference type="ARBA" id="ARBA00001964"/>
    </source>
</evidence>
<dbReference type="InterPro" id="IPR029035">
    <property type="entry name" value="DHS-like_NAD/FAD-binding_dom"/>
</dbReference>
<dbReference type="CDD" id="cd00568">
    <property type="entry name" value="TPP_enzymes"/>
    <property type="match status" value="1"/>
</dbReference>
<dbReference type="GO" id="GO:0030976">
    <property type="term" value="F:thiamine pyrophosphate binding"/>
    <property type="evidence" value="ECO:0007669"/>
    <property type="project" value="InterPro"/>
</dbReference>
<dbReference type="Proteomes" id="UP000462055">
    <property type="component" value="Unassembled WGS sequence"/>
</dbReference>
<protein>
    <recommendedName>
        <fullName evidence="12">Thiamine pyrophosphate-binding protein</fullName>
    </recommendedName>
</protein>
<dbReference type="EMBL" id="WBMS02000030">
    <property type="protein sequence ID" value="MWA04779.1"/>
    <property type="molecule type" value="Genomic_DNA"/>
</dbReference>
<evidence type="ECO:0000256" key="1">
    <source>
        <dbReference type="ARBA" id="ARBA00001946"/>
    </source>
</evidence>
<dbReference type="GO" id="GO:0005948">
    <property type="term" value="C:acetolactate synthase complex"/>
    <property type="evidence" value="ECO:0007669"/>
    <property type="project" value="TreeGrafter"/>
</dbReference>
<keyword evidence="5 6" id="KW-0786">Thiamine pyrophosphate</keyword>
<dbReference type="InterPro" id="IPR012000">
    <property type="entry name" value="Thiamin_PyroP_enz_cen_dom"/>
</dbReference>
<dbReference type="Pfam" id="PF02776">
    <property type="entry name" value="TPP_enzyme_N"/>
    <property type="match status" value="1"/>
</dbReference>
<dbReference type="GO" id="GO:0003984">
    <property type="term" value="F:acetolactate synthase activity"/>
    <property type="evidence" value="ECO:0007669"/>
    <property type="project" value="TreeGrafter"/>
</dbReference>
<dbReference type="GO" id="GO:0000287">
    <property type="term" value="F:magnesium ion binding"/>
    <property type="evidence" value="ECO:0007669"/>
    <property type="project" value="InterPro"/>
</dbReference>
<dbReference type="GO" id="GO:0009099">
    <property type="term" value="P:L-valine biosynthetic process"/>
    <property type="evidence" value="ECO:0007669"/>
    <property type="project" value="TreeGrafter"/>
</dbReference>
<dbReference type="PANTHER" id="PTHR18968">
    <property type="entry name" value="THIAMINE PYROPHOSPHATE ENZYMES"/>
    <property type="match status" value="1"/>
</dbReference>
<gene>
    <name evidence="10" type="ORF">F8568_031290</name>
</gene>
<evidence type="ECO:0000256" key="4">
    <source>
        <dbReference type="ARBA" id="ARBA00022723"/>
    </source>
</evidence>
<dbReference type="Pfam" id="PF00205">
    <property type="entry name" value="TPP_enzyme_M"/>
    <property type="match status" value="1"/>
</dbReference>
<evidence type="ECO:0000259" key="7">
    <source>
        <dbReference type="Pfam" id="PF00205"/>
    </source>
</evidence>
<accession>A0A6I4MPQ0</accession>
<sequence length="534" mass="55869">MDTVFSMLGGTNVPWIGAGVASGRLRLVPTRHEATCVSAAVGYARSTGGIGLCSVSRGPGFANAVNALIAAVRNHSPLIMVVGESPSPDSMTAQNVEQRKFTELIGAGFHHANTIAEFADALDAAVGAARWNGQPQVLSMADGVLDEDVADLPLVPTAGRSRGMPDDAAVETAIDLLTQARTPLILAGQGAVHADSRDALVALAEATGARLATSLLAVRLFSGHPQDLGLSGGWSPVAARRALRECDLLLVFGASFNQFTYGHGKLYREPTVIQCDVNPDAIGETVPVDLPLIGDARVTAERLLAAWKARRPGERTAPPSVPRDEIQASVLAVPLGTGHGLDPREVYLALDRVLPTERLIVTDSGRSLPTLPSLVGTRTARDFLVGRGYGSVGLGLGTALGAAAARPDAHVVLICGDGGLMMSAQELDVVRLAGLRLTIVVMNDLQYGAEVKHLRKYGLPDTIARQTPPDLVRLAEAFDGVGSVVRTEADLASLELCQNGLQIVDVRIDPEVEGTLSLGTNGEQRLGEIPSLAP</sequence>
<dbReference type="CDD" id="cd07035">
    <property type="entry name" value="TPP_PYR_POX_like"/>
    <property type="match status" value="1"/>
</dbReference>
<organism evidence="10 11">
    <name type="scientific">Actinomadura physcomitrii</name>
    <dbReference type="NCBI Taxonomy" id="2650748"/>
    <lineage>
        <taxon>Bacteria</taxon>
        <taxon>Bacillati</taxon>
        <taxon>Actinomycetota</taxon>
        <taxon>Actinomycetes</taxon>
        <taxon>Streptosporangiales</taxon>
        <taxon>Thermomonosporaceae</taxon>
        <taxon>Actinomadura</taxon>
    </lineage>
</organism>
<dbReference type="InterPro" id="IPR000399">
    <property type="entry name" value="TPP-bd_CS"/>
</dbReference>
<dbReference type="PROSITE" id="PS00187">
    <property type="entry name" value="TPP_ENZYMES"/>
    <property type="match status" value="1"/>
</dbReference>
<dbReference type="InterPro" id="IPR029061">
    <property type="entry name" value="THDP-binding"/>
</dbReference>
<evidence type="ECO:0008006" key="12">
    <source>
        <dbReference type="Google" id="ProtNLM"/>
    </source>
</evidence>
<evidence type="ECO:0000256" key="6">
    <source>
        <dbReference type="RuleBase" id="RU362132"/>
    </source>
</evidence>
<comment type="cofactor">
    <cofactor evidence="2">
        <name>thiamine diphosphate</name>
        <dbReference type="ChEBI" id="CHEBI:58937"/>
    </cofactor>
</comment>
<comment type="caution">
    <text evidence="10">The sequence shown here is derived from an EMBL/GenBank/DDBJ whole genome shotgun (WGS) entry which is preliminary data.</text>
</comment>
<evidence type="ECO:0000256" key="3">
    <source>
        <dbReference type="ARBA" id="ARBA00007812"/>
    </source>
</evidence>
<evidence type="ECO:0000313" key="10">
    <source>
        <dbReference type="EMBL" id="MWA04779.1"/>
    </source>
</evidence>
<evidence type="ECO:0000259" key="9">
    <source>
        <dbReference type="Pfam" id="PF02776"/>
    </source>
</evidence>